<protein>
    <submittedName>
        <fullName evidence="2">Exopolysaccharide Pel transporter PelG</fullName>
    </submittedName>
</protein>
<evidence type="ECO:0000313" key="3">
    <source>
        <dbReference type="Proteomes" id="UP000515480"/>
    </source>
</evidence>
<dbReference type="InterPro" id="IPR031617">
    <property type="entry name" value="PelG"/>
</dbReference>
<sequence>MAGVGFELKRLFRARTAAGHIKAYSYSALVTSGPFALLAGMVLAVQMLFQVFNAGADESAVFLGAVVYSFVFSQLLSCGFTIVLTRYLADCITVQHYRDVTPSMFGMSAILLTLGTIASVLFFWGKPLAFELKLLSHIFFSLLLLVWVGSVYLTAVKKFKYLILGYLGGVLISLALAAFLLHGAYLPPAAAALLGMDVGMGALVLFFFLYVTSRFGLPHDGMLFAFLPYLGRHGRLFIGAFGYTLGLFLPNIIIWQGPWGVLIEDTFLYAPRYDVVVFYALLSILPLTAMFVVKVETHFYERYVHYFNAITRGGNLHLIEDTRKDLLYVMWFELRQAFEFQFVFTLVFLAFGNYVLSFAALDYNSVNMFSVMLFAAFFTGALQVLMIMLEYFDFQSSVWRIGALAAGGNFVFGMMSLWLGEKSYGFGFFLATALALAYAVWALIRFGHGINYYVFCAQPVFYQANAGIFYTIANWLYGEELPDLERMEKA</sequence>
<accession>A0A7G7VKG3</accession>
<feature type="transmembrane region" description="Helical" evidence="1">
    <location>
        <begin position="61"/>
        <end position="84"/>
    </location>
</feature>
<feature type="transmembrane region" description="Helical" evidence="1">
    <location>
        <begin position="163"/>
        <end position="185"/>
    </location>
</feature>
<keyword evidence="1" id="KW-0812">Transmembrane</keyword>
<feature type="transmembrane region" description="Helical" evidence="1">
    <location>
        <begin position="191"/>
        <end position="213"/>
    </location>
</feature>
<evidence type="ECO:0000313" key="2">
    <source>
        <dbReference type="EMBL" id="QNH54606.1"/>
    </source>
</evidence>
<dbReference type="AlphaFoldDB" id="A0A7G7VKG3"/>
<name>A0A7G7VKG3_9FIRM</name>
<feature type="transmembrane region" description="Helical" evidence="1">
    <location>
        <begin position="105"/>
        <end position="125"/>
    </location>
</feature>
<keyword evidence="1" id="KW-0472">Membrane</keyword>
<evidence type="ECO:0000256" key="1">
    <source>
        <dbReference type="SAM" id="Phobius"/>
    </source>
</evidence>
<reference evidence="2 3" key="1">
    <citation type="submission" date="2020-07" db="EMBL/GenBank/DDBJ databases">
        <title>Complete genome and description of Selenomonas timonensis sp. nov., a new bacterium isolated from a gingivitis subject.</title>
        <authorList>
            <person name="Antezack A."/>
        </authorList>
    </citation>
    <scope>NUCLEOTIDE SEQUENCE [LARGE SCALE GENOMIC DNA]</scope>
    <source>
        <strain evidence="2 3">Marseille-Q3039</strain>
    </source>
</reference>
<keyword evidence="1" id="KW-1133">Transmembrane helix</keyword>
<keyword evidence="3" id="KW-1185">Reference proteome</keyword>
<dbReference type="Proteomes" id="UP000515480">
    <property type="component" value="Chromosome"/>
</dbReference>
<feature type="transmembrane region" description="Helical" evidence="1">
    <location>
        <begin position="23"/>
        <end position="49"/>
    </location>
</feature>
<feature type="transmembrane region" description="Helical" evidence="1">
    <location>
        <begin position="275"/>
        <end position="293"/>
    </location>
</feature>
<feature type="transmembrane region" description="Helical" evidence="1">
    <location>
        <begin position="367"/>
        <end position="389"/>
    </location>
</feature>
<proteinExistence type="predicted"/>
<feature type="transmembrane region" description="Helical" evidence="1">
    <location>
        <begin position="340"/>
        <end position="361"/>
    </location>
</feature>
<gene>
    <name evidence="2" type="primary">pelG</name>
    <name evidence="2" type="ORF">H1B31_01160</name>
</gene>
<dbReference type="RefSeq" id="WP_185980562.1">
    <property type="nucleotide sequence ID" value="NZ_CP060204.1"/>
</dbReference>
<dbReference type="KEGG" id="stim:H1B31_01160"/>
<feature type="transmembrane region" description="Helical" evidence="1">
    <location>
        <begin position="137"/>
        <end position="156"/>
    </location>
</feature>
<feature type="transmembrane region" description="Helical" evidence="1">
    <location>
        <begin position="426"/>
        <end position="444"/>
    </location>
</feature>
<dbReference type="EMBL" id="CP060204">
    <property type="protein sequence ID" value="QNH54606.1"/>
    <property type="molecule type" value="Genomic_DNA"/>
</dbReference>
<dbReference type="Pfam" id="PF16933">
    <property type="entry name" value="PelG"/>
    <property type="match status" value="1"/>
</dbReference>
<feature type="transmembrane region" description="Helical" evidence="1">
    <location>
        <begin position="401"/>
        <end position="420"/>
    </location>
</feature>
<feature type="transmembrane region" description="Helical" evidence="1">
    <location>
        <begin position="234"/>
        <end position="255"/>
    </location>
</feature>
<organism evidence="2 3">
    <name type="scientific">Selenomonas timonae</name>
    <dbReference type="NCBI Taxonomy" id="2754044"/>
    <lineage>
        <taxon>Bacteria</taxon>
        <taxon>Bacillati</taxon>
        <taxon>Bacillota</taxon>
        <taxon>Negativicutes</taxon>
        <taxon>Selenomonadales</taxon>
        <taxon>Selenomonadaceae</taxon>
        <taxon>Selenomonas</taxon>
    </lineage>
</organism>